<accession>X1DPQ0</accession>
<dbReference type="EMBL" id="BART01022600">
    <property type="protein sequence ID" value="GAG98406.1"/>
    <property type="molecule type" value="Genomic_DNA"/>
</dbReference>
<evidence type="ECO:0000313" key="1">
    <source>
        <dbReference type="EMBL" id="GAG98406.1"/>
    </source>
</evidence>
<organism evidence="1">
    <name type="scientific">marine sediment metagenome</name>
    <dbReference type="NCBI Taxonomy" id="412755"/>
    <lineage>
        <taxon>unclassified sequences</taxon>
        <taxon>metagenomes</taxon>
        <taxon>ecological metagenomes</taxon>
    </lineage>
</organism>
<sequence length="147" mass="16757">MSHDVQCRENRIVAHFKNGKLLKGYTENFVPAQETFRLRSAYGKDRINTYEVRTTDLKALFFVKTLEGNKEYSEKREFDGVGTSNIRGTKIKAVFADGEVIRGANFDYSKIFNGFYITPIDPQSNNERVYVVKDSTRNIVVGSAAKK</sequence>
<name>X1DPQ0_9ZZZZ</name>
<protein>
    <submittedName>
        <fullName evidence="1">Uncharacterized protein</fullName>
    </submittedName>
</protein>
<proteinExistence type="predicted"/>
<dbReference type="InterPro" id="IPR054251">
    <property type="entry name" value="DUF6982"/>
</dbReference>
<comment type="caution">
    <text evidence="1">The sequence shown here is derived from an EMBL/GenBank/DDBJ whole genome shotgun (WGS) entry which is preliminary data.</text>
</comment>
<reference evidence="1" key="1">
    <citation type="journal article" date="2014" name="Front. Microbiol.">
        <title>High frequency of phylogenetically diverse reductive dehalogenase-homologous genes in deep subseafloor sedimentary metagenomes.</title>
        <authorList>
            <person name="Kawai M."/>
            <person name="Futagami T."/>
            <person name="Toyoda A."/>
            <person name="Takaki Y."/>
            <person name="Nishi S."/>
            <person name="Hori S."/>
            <person name="Arai W."/>
            <person name="Tsubouchi T."/>
            <person name="Morono Y."/>
            <person name="Uchiyama I."/>
            <person name="Ito T."/>
            <person name="Fujiyama A."/>
            <person name="Inagaki F."/>
            <person name="Takami H."/>
        </authorList>
    </citation>
    <scope>NUCLEOTIDE SEQUENCE</scope>
    <source>
        <strain evidence="1">Expedition CK06-06</strain>
    </source>
</reference>
<dbReference type="Pfam" id="PF22478">
    <property type="entry name" value="DUF6982"/>
    <property type="match status" value="1"/>
</dbReference>
<dbReference type="AlphaFoldDB" id="X1DPQ0"/>
<gene>
    <name evidence="1" type="ORF">S01H4_41337</name>
</gene>